<accession>A0A369AZE6</accession>
<name>A0A369AZE6_9BACL</name>
<dbReference type="PANTHER" id="PTHR43479:SF7">
    <property type="entry name" value="TETR-FAMILY TRANSCRIPTIONAL REGULATOR"/>
    <property type="match status" value="1"/>
</dbReference>
<dbReference type="EMBL" id="QPJW01000020">
    <property type="protein sequence ID" value="RCX13556.1"/>
    <property type="molecule type" value="Genomic_DNA"/>
</dbReference>
<feature type="domain" description="HTH tetR-type" evidence="4">
    <location>
        <begin position="11"/>
        <end position="71"/>
    </location>
</feature>
<dbReference type="PROSITE" id="PS50977">
    <property type="entry name" value="HTH_TETR_2"/>
    <property type="match status" value="1"/>
</dbReference>
<gene>
    <name evidence="5" type="ORF">DFP94_1202</name>
</gene>
<evidence type="ECO:0000259" key="4">
    <source>
        <dbReference type="PROSITE" id="PS50977"/>
    </source>
</evidence>
<dbReference type="GO" id="GO:0003677">
    <property type="term" value="F:DNA binding"/>
    <property type="evidence" value="ECO:0007669"/>
    <property type="project" value="UniProtKB-UniRule"/>
</dbReference>
<evidence type="ECO:0000313" key="6">
    <source>
        <dbReference type="Proteomes" id="UP000253090"/>
    </source>
</evidence>
<dbReference type="Pfam" id="PF00440">
    <property type="entry name" value="TetR_N"/>
    <property type="match status" value="1"/>
</dbReference>
<dbReference type="InterPro" id="IPR009057">
    <property type="entry name" value="Homeodomain-like_sf"/>
</dbReference>
<sequence>MSQEKTDKCISRSTAALRQALLDLMSIKAFHAISVKEIVEMAGYNRGTFYAHYESKEMLLDDVFSKLIDELKQSFRAPYEEAEIFRIDELPANSVKIFEHFFRNSSVYTILFKSEVLPPFKEKIFASLMQIAAEDLDYTHDSINREFLLIYSMNALLGLVFHWIESGFHYSPDYMQDQLVRMINWKPTSTKINRR</sequence>
<dbReference type="Pfam" id="PF14278">
    <property type="entry name" value="TetR_C_8"/>
    <property type="match status" value="1"/>
</dbReference>
<feature type="transmembrane region" description="Helical" evidence="3">
    <location>
        <begin position="147"/>
        <end position="164"/>
    </location>
</feature>
<keyword evidence="3" id="KW-0812">Transmembrane</keyword>
<organism evidence="5 6">
    <name type="scientific">Fontibacillus phaseoli</name>
    <dbReference type="NCBI Taxonomy" id="1416533"/>
    <lineage>
        <taxon>Bacteria</taxon>
        <taxon>Bacillati</taxon>
        <taxon>Bacillota</taxon>
        <taxon>Bacilli</taxon>
        <taxon>Bacillales</taxon>
        <taxon>Paenibacillaceae</taxon>
        <taxon>Fontibacillus</taxon>
    </lineage>
</organism>
<comment type="caution">
    <text evidence="5">The sequence shown here is derived from an EMBL/GenBank/DDBJ whole genome shotgun (WGS) entry which is preliminary data.</text>
</comment>
<dbReference type="OrthoDB" id="9810250at2"/>
<dbReference type="AlphaFoldDB" id="A0A369AZE6"/>
<dbReference type="SUPFAM" id="SSF46689">
    <property type="entry name" value="Homeodomain-like"/>
    <property type="match status" value="1"/>
</dbReference>
<dbReference type="Gene3D" id="1.10.357.10">
    <property type="entry name" value="Tetracycline Repressor, domain 2"/>
    <property type="match status" value="1"/>
</dbReference>
<reference evidence="5 6" key="1">
    <citation type="submission" date="2018-07" db="EMBL/GenBank/DDBJ databases">
        <title>Genomic Encyclopedia of Type Strains, Phase III (KMG-III): the genomes of soil and plant-associated and newly described type strains.</title>
        <authorList>
            <person name="Whitman W."/>
        </authorList>
    </citation>
    <scope>NUCLEOTIDE SEQUENCE [LARGE SCALE GENOMIC DNA]</scope>
    <source>
        <strain evidence="5 6">CECT 8333</strain>
    </source>
</reference>
<dbReference type="Proteomes" id="UP000253090">
    <property type="component" value="Unassembled WGS sequence"/>
</dbReference>
<evidence type="ECO:0000313" key="5">
    <source>
        <dbReference type="EMBL" id="RCX13556.1"/>
    </source>
</evidence>
<proteinExistence type="predicted"/>
<dbReference type="InterPro" id="IPR039532">
    <property type="entry name" value="TetR_C_Firmicutes"/>
</dbReference>
<keyword evidence="3" id="KW-0472">Membrane</keyword>
<dbReference type="InterPro" id="IPR001647">
    <property type="entry name" value="HTH_TetR"/>
</dbReference>
<feature type="DNA-binding region" description="H-T-H motif" evidence="2">
    <location>
        <begin position="34"/>
        <end position="53"/>
    </location>
</feature>
<evidence type="ECO:0000256" key="2">
    <source>
        <dbReference type="PROSITE-ProRule" id="PRU00335"/>
    </source>
</evidence>
<keyword evidence="6" id="KW-1185">Reference proteome</keyword>
<dbReference type="RefSeq" id="WP_114499070.1">
    <property type="nucleotide sequence ID" value="NZ_QPJW01000020.1"/>
</dbReference>
<dbReference type="PANTHER" id="PTHR43479">
    <property type="entry name" value="ACREF/ENVCD OPERON REPRESSOR-RELATED"/>
    <property type="match status" value="1"/>
</dbReference>
<keyword evidence="1 2" id="KW-0238">DNA-binding</keyword>
<evidence type="ECO:0000256" key="1">
    <source>
        <dbReference type="ARBA" id="ARBA00023125"/>
    </source>
</evidence>
<protein>
    <submittedName>
        <fullName evidence="5">TetR family transcriptional regulator</fullName>
    </submittedName>
</protein>
<evidence type="ECO:0000256" key="3">
    <source>
        <dbReference type="SAM" id="Phobius"/>
    </source>
</evidence>
<dbReference type="InterPro" id="IPR050624">
    <property type="entry name" value="HTH-type_Tx_Regulator"/>
</dbReference>
<keyword evidence="3" id="KW-1133">Transmembrane helix</keyword>